<dbReference type="SUPFAM" id="SSF46565">
    <property type="entry name" value="Chaperone J-domain"/>
    <property type="match status" value="1"/>
</dbReference>
<dbReference type="GeneID" id="39976979"/>
<dbReference type="AlphaFoldDB" id="A0A1J4MK72"/>
<feature type="region of interest" description="Disordered" evidence="1">
    <location>
        <begin position="190"/>
        <end position="213"/>
    </location>
</feature>
<reference evidence="3 4" key="1">
    <citation type="submission" date="2016-10" db="EMBL/GenBank/DDBJ databases">
        <title>Reductive evolution of mitochondrial metabolism and differential evolution of invasion-related proteins in Cryptosporidium.</title>
        <authorList>
            <person name="Liu S."/>
            <person name="Roellig D.M."/>
            <person name="Guo Y."/>
            <person name="Li N."/>
            <person name="Frace M.A."/>
            <person name="Tang K."/>
            <person name="Zhang L."/>
            <person name="Feng Y."/>
            <person name="Xiao L."/>
        </authorList>
    </citation>
    <scope>NUCLEOTIDE SEQUENCE [LARGE SCALE GENOMIC DNA]</scope>
    <source>
        <strain evidence="3">39726</strain>
    </source>
</reference>
<evidence type="ECO:0000259" key="2">
    <source>
        <dbReference type="PROSITE" id="PS50076"/>
    </source>
</evidence>
<dbReference type="OrthoDB" id="10250354at2759"/>
<comment type="caution">
    <text evidence="3">The sequence shown here is derived from an EMBL/GenBank/DDBJ whole genome shotgun (WGS) entry which is preliminary data.</text>
</comment>
<protein>
    <recommendedName>
        <fullName evidence="2">J domain-containing protein</fullName>
    </recommendedName>
</protein>
<name>A0A1J4MK72_9CRYT</name>
<gene>
    <name evidence="3" type="ORF">cubi_00186</name>
</gene>
<dbReference type="Pfam" id="PF00226">
    <property type="entry name" value="DnaJ"/>
    <property type="match status" value="1"/>
</dbReference>
<dbReference type="InterPro" id="IPR001623">
    <property type="entry name" value="DnaJ_domain"/>
</dbReference>
<accession>A0A1J4MK72</accession>
<dbReference type="PROSITE" id="PS50076">
    <property type="entry name" value="DNAJ_2"/>
    <property type="match status" value="1"/>
</dbReference>
<feature type="compositionally biased region" description="Polar residues" evidence="1">
    <location>
        <begin position="192"/>
        <end position="210"/>
    </location>
</feature>
<dbReference type="Proteomes" id="UP000186176">
    <property type="component" value="Unassembled WGS sequence"/>
</dbReference>
<sequence length="333" mass="38352">MNLISKIYRIYRRGEKKEDLKISDKEEPLIISRTRMSLLELEIKTLAHFLSREIKTSFQLSNLPEIKWAEITLDDLDKLESILLKDIYEIEINPIIKPLISILRGLLDTHKKFFNGKAMPFYVKLKSDNIHNACIFEERVNFPYRNDRKYIRQFESTNFNNKTPKAHVLPTTPRNLSDFNQKIELPIKSRSSHLNLTSSTPRSTSCQTPRSKNHLRYTNPDCFTPKFEINKKNYYVSGDLNTPRKGLKTGMGNNSKVTNGQPGSIMAAKALLGLSVNLPANEQEIRKAYLKAAMKWHPDKMISSTNDKSHNCFTAIQHAMEILLQNISKNGEV</sequence>
<organism evidence="3 4">
    <name type="scientific">Cryptosporidium ubiquitum</name>
    <dbReference type="NCBI Taxonomy" id="857276"/>
    <lineage>
        <taxon>Eukaryota</taxon>
        <taxon>Sar</taxon>
        <taxon>Alveolata</taxon>
        <taxon>Apicomplexa</taxon>
        <taxon>Conoidasida</taxon>
        <taxon>Coccidia</taxon>
        <taxon>Eucoccidiorida</taxon>
        <taxon>Eimeriorina</taxon>
        <taxon>Cryptosporidiidae</taxon>
        <taxon>Cryptosporidium</taxon>
    </lineage>
</organism>
<dbReference type="Gene3D" id="1.10.287.110">
    <property type="entry name" value="DnaJ domain"/>
    <property type="match status" value="1"/>
</dbReference>
<evidence type="ECO:0000313" key="4">
    <source>
        <dbReference type="Proteomes" id="UP000186176"/>
    </source>
</evidence>
<dbReference type="VEuPathDB" id="CryptoDB:cubi_00186"/>
<evidence type="ECO:0000256" key="1">
    <source>
        <dbReference type="SAM" id="MobiDB-lite"/>
    </source>
</evidence>
<keyword evidence="4" id="KW-1185">Reference proteome</keyword>
<dbReference type="InterPro" id="IPR036869">
    <property type="entry name" value="J_dom_sf"/>
</dbReference>
<proteinExistence type="predicted"/>
<feature type="domain" description="J" evidence="2">
    <location>
        <begin position="267"/>
        <end position="328"/>
    </location>
</feature>
<dbReference type="EMBL" id="LRBP01000009">
    <property type="protein sequence ID" value="OII74633.1"/>
    <property type="molecule type" value="Genomic_DNA"/>
</dbReference>
<dbReference type="RefSeq" id="XP_028875779.1">
    <property type="nucleotide sequence ID" value="XM_029017200.1"/>
</dbReference>
<dbReference type="SMART" id="SM00271">
    <property type="entry name" value="DnaJ"/>
    <property type="match status" value="1"/>
</dbReference>
<evidence type="ECO:0000313" key="3">
    <source>
        <dbReference type="EMBL" id="OII74633.1"/>
    </source>
</evidence>
<dbReference type="CDD" id="cd06257">
    <property type="entry name" value="DnaJ"/>
    <property type="match status" value="1"/>
</dbReference>